<keyword evidence="4 10" id="KW-0285">Flavoprotein</keyword>
<dbReference type="STRING" id="1423763.FC46_GL000147"/>
<keyword evidence="6 10" id="KW-0560">Oxidoreductase</keyword>
<evidence type="ECO:0000256" key="9">
    <source>
        <dbReference type="ARBA" id="ARBA00048132"/>
    </source>
</evidence>
<dbReference type="InterPro" id="IPR036188">
    <property type="entry name" value="FAD/NAD-bd_sf"/>
</dbReference>
<reference evidence="14 15" key="1">
    <citation type="journal article" date="2015" name="Genome Announc.">
        <title>Expanding the biotechnology potential of lactobacilli through comparative genomics of 213 strains and associated genera.</title>
        <authorList>
            <person name="Sun Z."/>
            <person name="Harris H.M."/>
            <person name="McCann A."/>
            <person name="Guo C."/>
            <person name="Argimon S."/>
            <person name="Zhang W."/>
            <person name="Yang X."/>
            <person name="Jeffery I.B."/>
            <person name="Cooney J.C."/>
            <person name="Kagawa T.F."/>
            <person name="Liu W."/>
            <person name="Song Y."/>
            <person name="Salvetti E."/>
            <person name="Wrobel A."/>
            <person name="Rasinkangas P."/>
            <person name="Parkhill J."/>
            <person name="Rea M.C."/>
            <person name="O'Sullivan O."/>
            <person name="Ritari J."/>
            <person name="Douillard F.P."/>
            <person name="Paul Ross R."/>
            <person name="Yang R."/>
            <person name="Briner A.E."/>
            <person name="Felis G.E."/>
            <person name="de Vos W.M."/>
            <person name="Barrangou R."/>
            <person name="Klaenhammer T.R."/>
            <person name="Caufield P.W."/>
            <person name="Cui Y."/>
            <person name="Zhang H."/>
            <person name="O'Toole P.W."/>
        </authorList>
    </citation>
    <scope>NUCLEOTIDE SEQUENCE [LARGE SCALE GENOMIC DNA]</scope>
    <source>
        <strain evidence="14 15">DSM 16043</strain>
    </source>
</reference>
<evidence type="ECO:0000256" key="7">
    <source>
        <dbReference type="ARBA" id="ARBA00023157"/>
    </source>
</evidence>
<dbReference type="GO" id="GO:0019430">
    <property type="term" value="P:removal of superoxide radicals"/>
    <property type="evidence" value="ECO:0007669"/>
    <property type="project" value="UniProtKB-UniRule"/>
</dbReference>
<keyword evidence="12" id="KW-1133">Transmembrane helix</keyword>
<evidence type="ECO:0000256" key="12">
    <source>
        <dbReference type="SAM" id="Phobius"/>
    </source>
</evidence>
<dbReference type="RefSeq" id="WP_057797126.1">
    <property type="nucleotide sequence ID" value="NZ_AZFM01000001.1"/>
</dbReference>
<dbReference type="EC" id="1.8.1.9" evidence="10"/>
<evidence type="ECO:0000256" key="5">
    <source>
        <dbReference type="ARBA" id="ARBA00022827"/>
    </source>
</evidence>
<dbReference type="AlphaFoldDB" id="A0A0R1UE62"/>
<dbReference type="NCBIfam" id="TIGR01292">
    <property type="entry name" value="TRX_reduct"/>
    <property type="match status" value="1"/>
</dbReference>
<keyword evidence="8 10" id="KW-0676">Redox-active center</keyword>
<dbReference type="Gene3D" id="3.50.50.60">
    <property type="entry name" value="FAD/NAD(P)-binding domain"/>
    <property type="match status" value="2"/>
</dbReference>
<dbReference type="GO" id="GO:0004791">
    <property type="term" value="F:thioredoxin-disulfide reductase (NADPH) activity"/>
    <property type="evidence" value="ECO:0007669"/>
    <property type="project" value="UniProtKB-UniRule"/>
</dbReference>
<keyword evidence="12" id="KW-0472">Membrane</keyword>
<evidence type="ECO:0000256" key="8">
    <source>
        <dbReference type="ARBA" id="ARBA00023284"/>
    </source>
</evidence>
<dbReference type="Pfam" id="PF07992">
    <property type="entry name" value="Pyr_redox_2"/>
    <property type="match status" value="1"/>
</dbReference>
<sequence>MTDKKIYDVIIIGAGPGGLTAALYAARANLKVLILDRGPYGGQMNNTDAIDNYPGFTEIKGPELGEKMYQSVMKFNPDFEYGDVQDVRLDGNKKIVKTDTGEYTAPVVIIATGADHKKINVPGEEEYSGRGVSYCAVCDAAFFKDEDVAVIGGGDSAVEEGIYLSQLAKSVTIVHRRDQLRAQPTLQKRAFDKDNIHFIWNAETEAIQGDGNKTTDLVYKDKETGEEKKLPVAGVFIYVGVVPQTVPFKDLGILNKYGWVETDDHMRTKVPGILALGDVRSKDLRQIANAVGDGSIAGQEAYNYLQGLDK</sequence>
<evidence type="ECO:0000313" key="15">
    <source>
        <dbReference type="Proteomes" id="UP000051036"/>
    </source>
</evidence>
<proteinExistence type="inferred from homology"/>
<evidence type="ECO:0000256" key="3">
    <source>
        <dbReference type="ARBA" id="ARBA00018719"/>
    </source>
</evidence>
<keyword evidence="5 10" id="KW-0274">FAD</keyword>
<dbReference type="PRINTS" id="PR00368">
    <property type="entry name" value="FADPNR"/>
</dbReference>
<comment type="similarity">
    <text evidence="1 10">Belongs to the class-II pyridine nucleotide-disulfide oxidoreductase family.</text>
</comment>
<name>A0A0R1UE62_9LACO</name>
<dbReference type="PATRIC" id="fig|1423763.3.peg.146"/>
<protein>
    <recommendedName>
        <fullName evidence="3 10">Thioredoxin reductase</fullName>
        <ecNumber evidence="10">1.8.1.9</ecNumber>
    </recommendedName>
</protein>
<comment type="cofactor">
    <cofactor evidence="11">
        <name>FAD</name>
        <dbReference type="ChEBI" id="CHEBI:57692"/>
    </cofactor>
    <text evidence="11">Binds 1 FAD per subunit.</text>
</comment>
<evidence type="ECO:0000313" key="14">
    <source>
        <dbReference type="EMBL" id="KRL91598.1"/>
    </source>
</evidence>
<dbReference type="PRINTS" id="PR00469">
    <property type="entry name" value="PNDRDTASEII"/>
</dbReference>
<dbReference type="InterPro" id="IPR008255">
    <property type="entry name" value="Pyr_nucl-diS_OxRdtase_2_AS"/>
</dbReference>
<dbReference type="PROSITE" id="PS00573">
    <property type="entry name" value="PYRIDINE_REDOX_2"/>
    <property type="match status" value="1"/>
</dbReference>
<dbReference type="EMBL" id="AZFM01000001">
    <property type="protein sequence ID" value="KRL91598.1"/>
    <property type="molecule type" value="Genomic_DNA"/>
</dbReference>
<dbReference type="InterPro" id="IPR005982">
    <property type="entry name" value="Thioredox_Rdtase"/>
</dbReference>
<dbReference type="PANTHER" id="PTHR48105">
    <property type="entry name" value="THIOREDOXIN REDUCTASE 1-RELATED-RELATED"/>
    <property type="match status" value="1"/>
</dbReference>
<gene>
    <name evidence="14" type="ORF">FC46_GL000147</name>
</gene>
<dbReference type="Proteomes" id="UP000051036">
    <property type="component" value="Unassembled WGS sequence"/>
</dbReference>
<keyword evidence="11" id="KW-0521">NADP</keyword>
<evidence type="ECO:0000256" key="1">
    <source>
        <dbReference type="ARBA" id="ARBA00009333"/>
    </source>
</evidence>
<evidence type="ECO:0000256" key="11">
    <source>
        <dbReference type="RuleBase" id="RU003881"/>
    </source>
</evidence>
<comment type="caution">
    <text evidence="14">The sequence shown here is derived from an EMBL/GenBank/DDBJ whole genome shotgun (WGS) entry which is preliminary data.</text>
</comment>
<evidence type="ECO:0000259" key="13">
    <source>
        <dbReference type="Pfam" id="PF07992"/>
    </source>
</evidence>
<evidence type="ECO:0000256" key="6">
    <source>
        <dbReference type="ARBA" id="ARBA00023002"/>
    </source>
</evidence>
<dbReference type="SUPFAM" id="SSF51905">
    <property type="entry name" value="FAD/NAD(P)-binding domain"/>
    <property type="match status" value="1"/>
</dbReference>
<comment type="catalytic activity">
    <reaction evidence="9 10">
        <text>[thioredoxin]-dithiol + NADP(+) = [thioredoxin]-disulfide + NADPH + H(+)</text>
        <dbReference type="Rhea" id="RHEA:20345"/>
        <dbReference type="Rhea" id="RHEA-COMP:10698"/>
        <dbReference type="Rhea" id="RHEA-COMP:10700"/>
        <dbReference type="ChEBI" id="CHEBI:15378"/>
        <dbReference type="ChEBI" id="CHEBI:29950"/>
        <dbReference type="ChEBI" id="CHEBI:50058"/>
        <dbReference type="ChEBI" id="CHEBI:57783"/>
        <dbReference type="ChEBI" id="CHEBI:58349"/>
        <dbReference type="EC" id="1.8.1.9"/>
    </reaction>
</comment>
<comment type="subunit">
    <text evidence="2 10">Homodimer.</text>
</comment>
<evidence type="ECO:0000256" key="10">
    <source>
        <dbReference type="RuleBase" id="RU003880"/>
    </source>
</evidence>
<organism evidence="14 15">
    <name type="scientific">Lactobacillus kalixensis DSM 16043</name>
    <dbReference type="NCBI Taxonomy" id="1423763"/>
    <lineage>
        <taxon>Bacteria</taxon>
        <taxon>Bacillati</taxon>
        <taxon>Bacillota</taxon>
        <taxon>Bacilli</taxon>
        <taxon>Lactobacillales</taxon>
        <taxon>Lactobacillaceae</taxon>
        <taxon>Lactobacillus</taxon>
    </lineage>
</organism>
<evidence type="ECO:0000256" key="4">
    <source>
        <dbReference type="ARBA" id="ARBA00022630"/>
    </source>
</evidence>
<keyword evidence="15" id="KW-1185">Reference proteome</keyword>
<keyword evidence="12" id="KW-0812">Transmembrane</keyword>
<keyword evidence="7" id="KW-1015">Disulfide bond</keyword>
<dbReference type="GO" id="GO:0005737">
    <property type="term" value="C:cytoplasm"/>
    <property type="evidence" value="ECO:0007669"/>
    <property type="project" value="InterPro"/>
</dbReference>
<dbReference type="InterPro" id="IPR050097">
    <property type="entry name" value="Ferredoxin-NADP_redctase_2"/>
</dbReference>
<accession>A0A0R1UE62</accession>
<feature type="transmembrane region" description="Helical" evidence="12">
    <location>
        <begin position="6"/>
        <end position="26"/>
    </location>
</feature>
<dbReference type="OrthoDB" id="9806179at2"/>
<evidence type="ECO:0000256" key="2">
    <source>
        <dbReference type="ARBA" id="ARBA00011738"/>
    </source>
</evidence>
<dbReference type="InterPro" id="IPR023753">
    <property type="entry name" value="FAD/NAD-binding_dom"/>
</dbReference>
<feature type="domain" description="FAD/NAD(P)-binding" evidence="13">
    <location>
        <begin position="7"/>
        <end position="294"/>
    </location>
</feature>